<dbReference type="GO" id="GO:0003676">
    <property type="term" value="F:nucleic acid binding"/>
    <property type="evidence" value="ECO:0007669"/>
    <property type="project" value="InterPro"/>
</dbReference>
<dbReference type="InterPro" id="IPR001584">
    <property type="entry name" value="Integrase_cat-core"/>
</dbReference>
<dbReference type="SUPFAM" id="SSF53098">
    <property type="entry name" value="Ribonuclease H-like"/>
    <property type="match status" value="1"/>
</dbReference>
<accession>A0A081PIC3</accession>
<evidence type="ECO:0000313" key="3">
    <source>
        <dbReference type="Proteomes" id="UP000028007"/>
    </source>
</evidence>
<dbReference type="PANTHER" id="PTHR46889">
    <property type="entry name" value="TRANSPOSASE INSF FOR INSERTION SEQUENCE IS3B-RELATED"/>
    <property type="match status" value="1"/>
</dbReference>
<dbReference type="eggNOG" id="COG2801">
    <property type="taxonomic scope" value="Bacteria"/>
</dbReference>
<evidence type="ECO:0000259" key="1">
    <source>
        <dbReference type="PROSITE" id="PS50994"/>
    </source>
</evidence>
<keyword evidence="3" id="KW-1185">Reference proteome</keyword>
<organism evidence="2 3">
    <name type="scientific">Pedobacter antarcticus 4BY</name>
    <dbReference type="NCBI Taxonomy" id="1358423"/>
    <lineage>
        <taxon>Bacteria</taxon>
        <taxon>Pseudomonadati</taxon>
        <taxon>Bacteroidota</taxon>
        <taxon>Sphingobacteriia</taxon>
        <taxon>Sphingobacteriales</taxon>
        <taxon>Sphingobacteriaceae</taxon>
        <taxon>Pedobacter</taxon>
    </lineage>
</organism>
<dbReference type="Pfam" id="PF00665">
    <property type="entry name" value="rve"/>
    <property type="match status" value="1"/>
</dbReference>
<comment type="caution">
    <text evidence="2">The sequence shown here is derived from an EMBL/GenBank/DDBJ whole genome shotgun (WGS) entry which is preliminary data.</text>
</comment>
<dbReference type="InterPro" id="IPR012337">
    <property type="entry name" value="RNaseH-like_sf"/>
</dbReference>
<sequence length="291" mass="34389">MKLLCRLFGKTRHAYYDRQWRVQDQGLKDEIVLQHVLDVREKQKRIGTLKLHFLLQEKLCAHHINIGRDYLFGLMREHGLHIRRRKRKAITTNSRHWMRKYNNLIVGLELDRPEQVWVSDITYIQLKQQWGYLSLITDAYSKQIMGWAFRKDLSAQGCIDALEMAIGKRKYPKNQLIHHSDRGAQYCSKKYVDLLISNNIAVSMTENGSPYENAIAERVNGILKSEFDLHSSKVGFRETTQKIRENIQTYNQLRPHASCDYLTPEQAHLKHGPLKKRWKPKWCKPNEKQLV</sequence>
<dbReference type="AlphaFoldDB" id="A0A081PIC3"/>
<dbReference type="InterPro" id="IPR036397">
    <property type="entry name" value="RNaseH_sf"/>
</dbReference>
<dbReference type="PROSITE" id="PS50994">
    <property type="entry name" value="INTEGRASE"/>
    <property type="match status" value="1"/>
</dbReference>
<dbReference type="Proteomes" id="UP000028007">
    <property type="component" value="Unassembled WGS sequence"/>
</dbReference>
<dbReference type="EMBL" id="JNFF01000036">
    <property type="protein sequence ID" value="KEQ30446.1"/>
    <property type="molecule type" value="Genomic_DNA"/>
</dbReference>
<dbReference type="InterPro" id="IPR050900">
    <property type="entry name" value="Transposase_IS3/IS150/IS904"/>
</dbReference>
<dbReference type="PANTHER" id="PTHR46889:SF5">
    <property type="entry name" value="INTEGRASE PROTEIN"/>
    <property type="match status" value="1"/>
</dbReference>
<dbReference type="InterPro" id="IPR048020">
    <property type="entry name" value="Transpos_IS3"/>
</dbReference>
<gene>
    <name evidence="2" type="ORF">N180_21115</name>
</gene>
<feature type="domain" description="Integrase catalytic" evidence="1">
    <location>
        <begin position="109"/>
        <end position="272"/>
    </location>
</feature>
<dbReference type="NCBIfam" id="NF033516">
    <property type="entry name" value="transpos_IS3"/>
    <property type="match status" value="1"/>
</dbReference>
<proteinExistence type="predicted"/>
<name>A0A081PIC3_9SPHI</name>
<evidence type="ECO:0000313" key="2">
    <source>
        <dbReference type="EMBL" id="KEQ30446.1"/>
    </source>
</evidence>
<dbReference type="Gene3D" id="3.30.420.10">
    <property type="entry name" value="Ribonuclease H-like superfamily/Ribonuclease H"/>
    <property type="match status" value="1"/>
</dbReference>
<dbReference type="GO" id="GO:0015074">
    <property type="term" value="P:DNA integration"/>
    <property type="evidence" value="ECO:0007669"/>
    <property type="project" value="InterPro"/>
</dbReference>
<reference evidence="2 3" key="1">
    <citation type="journal article" date="1992" name="Int. J. Syst. Bacteriol.">
        <title>Sphingobacterium antarcticus sp. nov. a Psychrotrophic Bacterium from the Soils of Schirmacher Oasis, Antarctica.</title>
        <authorList>
            <person name="Shivaji S."/>
            <person name="Ray M.K."/>
            <person name="Rao N.S."/>
            <person name="Saiserr L."/>
            <person name="Jagannadham M.V."/>
            <person name="Kumar G.S."/>
            <person name="Reddy G."/>
            <person name="Bhargava P.M."/>
        </authorList>
    </citation>
    <scope>NUCLEOTIDE SEQUENCE [LARGE SCALE GENOMIC DNA]</scope>
    <source>
        <strain evidence="2 3">4BY</strain>
    </source>
</reference>
<protein>
    <recommendedName>
        <fullName evidence="1">Integrase catalytic domain-containing protein</fullName>
    </recommendedName>
</protein>